<dbReference type="OrthoDB" id="10328462at2759"/>
<gene>
    <name evidence="1" type="ORF">CURHAP_LOCUS7425</name>
    <name evidence="2" type="ORF">ORAREDHAP_LOCUS7422</name>
</gene>
<reference evidence="2 3" key="2">
    <citation type="submission" date="2020-05" db="EMBL/GenBank/DDBJ databases">
        <authorList>
            <person name="Campoy J."/>
            <person name="Schneeberger K."/>
            <person name="Spophaly S."/>
        </authorList>
    </citation>
    <scope>NUCLEOTIDE SEQUENCE [LARGE SCALE GENOMIC DNA]</scope>
    <source>
        <strain evidence="2">PruArmRojPasFocal</strain>
    </source>
</reference>
<organism evidence="2 4">
    <name type="scientific">Prunus armeniaca</name>
    <name type="common">Apricot</name>
    <name type="synonym">Armeniaca vulgaris</name>
    <dbReference type="NCBI Taxonomy" id="36596"/>
    <lineage>
        <taxon>Eukaryota</taxon>
        <taxon>Viridiplantae</taxon>
        <taxon>Streptophyta</taxon>
        <taxon>Embryophyta</taxon>
        <taxon>Tracheophyta</taxon>
        <taxon>Spermatophyta</taxon>
        <taxon>Magnoliopsida</taxon>
        <taxon>eudicotyledons</taxon>
        <taxon>Gunneridae</taxon>
        <taxon>Pentapetalae</taxon>
        <taxon>rosids</taxon>
        <taxon>fabids</taxon>
        <taxon>Rosales</taxon>
        <taxon>Rosaceae</taxon>
        <taxon>Amygdaloideae</taxon>
        <taxon>Amygdaleae</taxon>
        <taxon>Prunus</taxon>
    </lineage>
</organism>
<dbReference type="AlphaFoldDB" id="A0A6J5W5Y1"/>
<dbReference type="Proteomes" id="UP000507245">
    <property type="component" value="Unassembled WGS sequence"/>
</dbReference>
<evidence type="ECO:0000313" key="3">
    <source>
        <dbReference type="Proteomes" id="UP000507222"/>
    </source>
</evidence>
<accession>A0A6J5W5Y1</accession>
<dbReference type="EMBL" id="CAEKKB010000001">
    <property type="protein sequence ID" value="CAB4295913.1"/>
    <property type="molecule type" value="Genomic_DNA"/>
</dbReference>
<reference evidence="4" key="1">
    <citation type="journal article" date="2020" name="Genome Biol.">
        <title>Gamete binning: chromosome-level and haplotype-resolved genome assembly enabled by high-throughput single-cell sequencing of gamete genomes.</title>
        <authorList>
            <person name="Campoy J.A."/>
            <person name="Sun H."/>
            <person name="Goel M."/>
            <person name="Jiao W.-B."/>
            <person name="Folz-Donahue K."/>
            <person name="Wang N."/>
            <person name="Rubio M."/>
            <person name="Liu C."/>
            <person name="Kukat C."/>
            <person name="Ruiz D."/>
            <person name="Huettel B."/>
            <person name="Schneeberger K."/>
        </authorList>
    </citation>
    <scope>NUCLEOTIDE SEQUENCE [LARGE SCALE GENOMIC DNA]</scope>
    <source>
        <strain evidence="4">cv. Rojo Pasion</strain>
    </source>
</reference>
<keyword evidence="4" id="KW-1185">Reference proteome</keyword>
<sequence>MPLHIGPPAPDASASRRINLHVTEADLGGAALYMSVGRESSQINGNRILLELKLDFSKTASSQTTLYQSSNIHETDS</sequence>
<evidence type="ECO:0000313" key="2">
    <source>
        <dbReference type="EMBL" id="CAB4295913.1"/>
    </source>
</evidence>
<name>A0A6J5W5Y1_PRUAR</name>
<protein>
    <submittedName>
        <fullName evidence="2">Uncharacterized protein</fullName>
    </submittedName>
</protein>
<evidence type="ECO:0000313" key="4">
    <source>
        <dbReference type="Proteomes" id="UP000507245"/>
    </source>
</evidence>
<evidence type="ECO:0000313" key="1">
    <source>
        <dbReference type="EMBL" id="CAB4265317.1"/>
    </source>
</evidence>
<proteinExistence type="predicted"/>
<dbReference type="Proteomes" id="UP000507222">
    <property type="component" value="Unassembled WGS sequence"/>
</dbReference>
<dbReference type="EMBL" id="CAEKDK010000001">
    <property type="protein sequence ID" value="CAB4265317.1"/>
    <property type="molecule type" value="Genomic_DNA"/>
</dbReference>